<dbReference type="EMBL" id="AF063590">
    <property type="protein sequence ID" value="ACF93943.1"/>
    <property type="molecule type" value="Genomic_DNA"/>
</dbReference>
<reference evidence="2" key="3">
    <citation type="submission" date="2008-04" db="EMBL/GenBank/DDBJ databases">
        <authorList>
            <person name="Lagos R."/>
            <person name="Tello M."/>
            <person name="Mercado G."/>
        </authorList>
    </citation>
    <scope>NUCLEOTIDE SEQUENCE</scope>
    <source>
        <strain evidence="2">RYC492</strain>
    </source>
</reference>
<accession>B4DCT2</accession>
<protein>
    <submittedName>
        <fullName evidence="2">MceS2</fullName>
    </submittedName>
</protein>
<name>B4DCT2_KLEPN</name>
<evidence type="ECO:0000256" key="1">
    <source>
        <dbReference type="SAM" id="MobiDB-lite"/>
    </source>
</evidence>
<proteinExistence type="predicted"/>
<reference evidence="2" key="2">
    <citation type="journal article" date="2001" name="Mol. Microbiol.">
        <title>Structure, organization and characterization of the gene cluster involved in the production of microcin E492, a channel-forming bacteriocin.</title>
        <authorList>
            <person name="Lagos R."/>
            <person name="Baeza M."/>
            <person name="Corsini G."/>
            <person name="Hetz C."/>
            <person name="Strahsburger E."/>
            <person name="Castillo J.A."/>
            <person name="Vergara C."/>
            <person name="Monasterio O."/>
        </authorList>
    </citation>
    <scope>NUCLEOTIDE SEQUENCE</scope>
    <source>
        <strain evidence="2">RYC492</strain>
    </source>
</reference>
<reference evidence="2" key="1">
    <citation type="journal article" date="1999" name="J. Bacteriol.">
        <title>Identification and properties of the genes encoding microcin E492 and its immunity protein.</title>
        <authorList>
            <person name="Lagos R."/>
            <person name="Villanueva J.E."/>
            <person name="Monasterio O."/>
        </authorList>
    </citation>
    <scope>NUCLEOTIDE SEQUENCE</scope>
    <source>
        <strain evidence="2">RYC492</strain>
    </source>
</reference>
<dbReference type="AlphaFoldDB" id="B4DCT2"/>
<evidence type="ECO:0000313" key="2">
    <source>
        <dbReference type="EMBL" id="ACF93943.1"/>
    </source>
</evidence>
<sequence>MREIMGSRLNFVKEWLNFDGLRGSANITNQRGTGTGSYIDANGACRGPGTPTSGM</sequence>
<organism evidence="2">
    <name type="scientific">Klebsiella pneumoniae</name>
    <dbReference type="NCBI Taxonomy" id="573"/>
    <lineage>
        <taxon>Bacteria</taxon>
        <taxon>Pseudomonadati</taxon>
        <taxon>Pseudomonadota</taxon>
        <taxon>Gammaproteobacteria</taxon>
        <taxon>Enterobacterales</taxon>
        <taxon>Enterobacteriaceae</taxon>
        <taxon>Klebsiella/Raoultella group</taxon>
        <taxon>Klebsiella</taxon>
        <taxon>Klebsiella pneumoniae complex</taxon>
    </lineage>
</organism>
<feature type="region of interest" description="Disordered" evidence="1">
    <location>
        <begin position="26"/>
        <end position="55"/>
    </location>
</feature>